<feature type="transmembrane region" description="Helical" evidence="7">
    <location>
        <begin position="393"/>
        <end position="416"/>
    </location>
</feature>
<feature type="compositionally biased region" description="Basic residues" evidence="6">
    <location>
        <begin position="1"/>
        <end position="11"/>
    </location>
</feature>
<dbReference type="KEGG" id="mets:DK389_13915"/>
<evidence type="ECO:0000313" key="9">
    <source>
        <dbReference type="Proteomes" id="UP000245926"/>
    </source>
</evidence>
<dbReference type="GO" id="GO:0005886">
    <property type="term" value="C:plasma membrane"/>
    <property type="evidence" value="ECO:0007669"/>
    <property type="project" value="UniProtKB-SubCell"/>
</dbReference>
<dbReference type="PANTHER" id="PTHR30250">
    <property type="entry name" value="PST FAMILY PREDICTED COLANIC ACID TRANSPORTER"/>
    <property type="match status" value="1"/>
</dbReference>
<keyword evidence="4 7" id="KW-1133">Transmembrane helix</keyword>
<feature type="transmembrane region" description="Helical" evidence="7">
    <location>
        <begin position="422"/>
        <end position="441"/>
    </location>
</feature>
<keyword evidence="3 7" id="KW-0812">Transmembrane</keyword>
<evidence type="ECO:0000256" key="2">
    <source>
        <dbReference type="ARBA" id="ARBA00022475"/>
    </source>
</evidence>
<feature type="transmembrane region" description="Helical" evidence="7">
    <location>
        <begin position="251"/>
        <end position="272"/>
    </location>
</feature>
<feature type="region of interest" description="Disordered" evidence="6">
    <location>
        <begin position="1"/>
        <end position="26"/>
    </location>
</feature>
<dbReference type="InterPro" id="IPR050833">
    <property type="entry name" value="Poly_Biosynth_Transport"/>
</dbReference>
<organism evidence="8 9">
    <name type="scientific">Methylobacterium durans</name>
    <dbReference type="NCBI Taxonomy" id="2202825"/>
    <lineage>
        <taxon>Bacteria</taxon>
        <taxon>Pseudomonadati</taxon>
        <taxon>Pseudomonadota</taxon>
        <taxon>Alphaproteobacteria</taxon>
        <taxon>Hyphomicrobiales</taxon>
        <taxon>Methylobacteriaceae</taxon>
        <taxon>Methylobacterium</taxon>
    </lineage>
</organism>
<reference evidence="9" key="1">
    <citation type="submission" date="2018-05" db="EMBL/GenBank/DDBJ databases">
        <title>Complete Genome Sequence of Methylobacterium sp. 17SD2-17.</title>
        <authorList>
            <person name="Srinivasan S."/>
        </authorList>
    </citation>
    <scope>NUCLEOTIDE SEQUENCE [LARGE SCALE GENOMIC DNA]</scope>
    <source>
        <strain evidence="9">17SD2-17</strain>
    </source>
</reference>
<evidence type="ECO:0000256" key="1">
    <source>
        <dbReference type="ARBA" id="ARBA00004651"/>
    </source>
</evidence>
<evidence type="ECO:0000256" key="7">
    <source>
        <dbReference type="SAM" id="Phobius"/>
    </source>
</evidence>
<feature type="transmembrane region" description="Helical" evidence="7">
    <location>
        <begin position="480"/>
        <end position="498"/>
    </location>
</feature>
<feature type="transmembrane region" description="Helical" evidence="7">
    <location>
        <begin position="71"/>
        <end position="94"/>
    </location>
</feature>
<feature type="transmembrane region" description="Helical" evidence="7">
    <location>
        <begin position="284"/>
        <end position="310"/>
    </location>
</feature>
<feature type="transmembrane region" description="Helical" evidence="7">
    <location>
        <begin position="155"/>
        <end position="177"/>
    </location>
</feature>
<dbReference type="AlphaFoldDB" id="A0A2U8W717"/>
<evidence type="ECO:0000256" key="6">
    <source>
        <dbReference type="SAM" id="MobiDB-lite"/>
    </source>
</evidence>
<evidence type="ECO:0000256" key="4">
    <source>
        <dbReference type="ARBA" id="ARBA00022989"/>
    </source>
</evidence>
<keyword evidence="5 7" id="KW-0472">Membrane</keyword>
<proteinExistence type="predicted"/>
<dbReference type="Pfam" id="PF01943">
    <property type="entry name" value="Polysacc_synt"/>
    <property type="match status" value="1"/>
</dbReference>
<feature type="transmembrane region" description="Helical" evidence="7">
    <location>
        <begin position="189"/>
        <end position="208"/>
    </location>
</feature>
<comment type="subcellular location">
    <subcellularLocation>
        <location evidence="1">Cell membrane</location>
        <topology evidence="1">Multi-pass membrane protein</topology>
    </subcellularLocation>
</comment>
<dbReference type="InterPro" id="IPR002797">
    <property type="entry name" value="Polysacc_synth"/>
</dbReference>
<evidence type="ECO:0000313" key="8">
    <source>
        <dbReference type="EMBL" id="AWN41411.1"/>
    </source>
</evidence>
<keyword evidence="9" id="KW-1185">Reference proteome</keyword>
<feature type="transmembrane region" description="Helical" evidence="7">
    <location>
        <begin position="361"/>
        <end position="381"/>
    </location>
</feature>
<feature type="transmembrane region" description="Helical" evidence="7">
    <location>
        <begin position="35"/>
        <end position="59"/>
    </location>
</feature>
<dbReference type="EMBL" id="CP029550">
    <property type="protein sequence ID" value="AWN41411.1"/>
    <property type="molecule type" value="Genomic_DNA"/>
</dbReference>
<keyword evidence="2" id="KW-1003">Cell membrane</keyword>
<dbReference type="Proteomes" id="UP000245926">
    <property type="component" value="Chromosome"/>
</dbReference>
<name>A0A2U8W717_9HYPH</name>
<gene>
    <name evidence="8" type="ORF">DK389_13915</name>
</gene>
<dbReference type="PANTHER" id="PTHR30250:SF11">
    <property type="entry name" value="O-ANTIGEN TRANSPORTER-RELATED"/>
    <property type="match status" value="1"/>
</dbReference>
<accession>A0A2U8W717</accession>
<evidence type="ECO:0000256" key="5">
    <source>
        <dbReference type="ARBA" id="ARBA00023136"/>
    </source>
</evidence>
<feature type="transmembrane region" description="Helical" evidence="7">
    <location>
        <begin position="331"/>
        <end position="355"/>
    </location>
</feature>
<protein>
    <submittedName>
        <fullName evidence="8">Uncharacterized protein</fullName>
    </submittedName>
</protein>
<feature type="transmembrane region" description="Helical" evidence="7">
    <location>
        <begin position="214"/>
        <end position="230"/>
    </location>
</feature>
<evidence type="ECO:0000256" key="3">
    <source>
        <dbReference type="ARBA" id="ARBA00022692"/>
    </source>
</evidence>
<sequence>MSAPTRRRTRPIRPAATEALSQGGSMSGSFARNSLLGVVAGLATALSNFGSSVILARILGVEGFGTVMFALWIVVLGAAIADLGSATSLSRYLPELQGRREDALVEQLASRLFRTFALAVILICACLASFGIWRWHQAGAPLLHLDAVRPRENLLFWLAAATALALQALSLFHYGYLRGLQRFGDVAKLTLICLAIQLAAVAAGSLAYGPLGALAGYCAGFLLPALKPFRHLRGSKPLPPELARRVRRYALFAWAGNLATVLLYSRIEIFFLERSWGTEAVGLFAVGVTLANIAAQGPMLLTSGFLPHFSASYGRGDRDSIQRLYASGTRVMSFLVLPACCGLAAILPSVIPLVYGAQFDGAITASMILALSSASGVIYVGNQLTLGCDRSDLGFASTLAGAVLLVAGCAVVVPSYGIMGAALVRVAVQLFLVGASLWLIRSRLGYRAPIGDMLRILIAATICGASAAAVTHWIPGPVSLLGAIPAGIVTYCVAVRLLNAMPADDIKRLRDLLQRLPNLVVTPFDRALALLSRHSARGAAS</sequence>
<feature type="transmembrane region" description="Helical" evidence="7">
    <location>
        <begin position="453"/>
        <end position="474"/>
    </location>
</feature>
<dbReference type="OrthoDB" id="4688147at2"/>
<feature type="transmembrane region" description="Helical" evidence="7">
    <location>
        <begin position="115"/>
        <end position="135"/>
    </location>
</feature>